<sequence length="602" mass="67809">MRTLASTANETETHETKVQSELEQLLALSHLIKASTEKMEVLNANLLETEQRYQSLFEHNPDVVYSMDLEGMITSANPSLTKMLGYSQDEVLGTNAAGFVPAEDQARIISKFQAAVNEQPQSYTTKICHKNGEYLLFSVTNIPIIINDEVTGVYGIGKNITWQKKAEETIARLAYHDPMTGLPNRVLLEERLAELVQQRMESKKPFAVLFIDIDQFAIINESFGHQAGDQVLQHAAAQMKSAAKDKGMLSRFSGDEFIVLVQEFKCMEEVNETVQDIQQAIALPYSLGEQEYMVTATVGVSVFPQDGTTSESLIKKAGIALHRAKKKGRSGTAFFNGEMNQFQLERLQLENYLRHALEKNEMMLYYQPQYCLKESSISGFEALIRWNHPVLGIISPRDFIPLAEEMGIISDIGRFVMLEACKQLKIWHEEGNQRLSVSVNVSGRQLQSLDFIFEVKEILESTGIDPTFLHLELTETIMIENVQHSLNIMKELKALGIKLSIDDFGTGYSALSYIKDLPIDILKIDQTFIQNLLNDGYNKTDIAIVKAIITMCQVLMVDVVAEGVETAEQMALLKQFGCQHIQGYYISKPVDREAARKLLQKR</sequence>
<dbReference type="EMBL" id="JBHTCP010000014">
    <property type="protein sequence ID" value="MFC7371740.1"/>
    <property type="molecule type" value="Genomic_DNA"/>
</dbReference>
<feature type="domain" description="GGDEF" evidence="3">
    <location>
        <begin position="204"/>
        <end position="337"/>
    </location>
</feature>
<dbReference type="Gene3D" id="3.20.20.450">
    <property type="entry name" value="EAL domain"/>
    <property type="match status" value="1"/>
</dbReference>
<dbReference type="InterPro" id="IPR001633">
    <property type="entry name" value="EAL_dom"/>
</dbReference>
<dbReference type="NCBIfam" id="TIGR00254">
    <property type="entry name" value="GGDEF"/>
    <property type="match status" value="1"/>
</dbReference>
<name>A0ABW2NM75_9BACL</name>
<dbReference type="InterPro" id="IPR035965">
    <property type="entry name" value="PAS-like_dom_sf"/>
</dbReference>
<dbReference type="SUPFAM" id="SSF141868">
    <property type="entry name" value="EAL domain-like"/>
    <property type="match status" value="1"/>
</dbReference>
<protein>
    <submittedName>
        <fullName evidence="4">Bifunctional diguanylate cyclase/phosphodiesterase</fullName>
    </submittedName>
</protein>
<evidence type="ECO:0000313" key="4">
    <source>
        <dbReference type="EMBL" id="MFC7371740.1"/>
    </source>
</evidence>
<feature type="domain" description="PAS" evidence="1">
    <location>
        <begin position="49"/>
        <end position="119"/>
    </location>
</feature>
<dbReference type="CDD" id="cd00130">
    <property type="entry name" value="PAS"/>
    <property type="match status" value="1"/>
</dbReference>
<dbReference type="PANTHER" id="PTHR44757:SF2">
    <property type="entry name" value="BIOFILM ARCHITECTURE MAINTENANCE PROTEIN MBAA"/>
    <property type="match status" value="1"/>
</dbReference>
<dbReference type="InterPro" id="IPR000160">
    <property type="entry name" value="GGDEF_dom"/>
</dbReference>
<dbReference type="Gene3D" id="3.30.70.270">
    <property type="match status" value="1"/>
</dbReference>
<feature type="domain" description="EAL" evidence="2">
    <location>
        <begin position="346"/>
        <end position="602"/>
    </location>
</feature>
<dbReference type="InterPro" id="IPR000014">
    <property type="entry name" value="PAS"/>
</dbReference>
<dbReference type="InterPro" id="IPR052155">
    <property type="entry name" value="Biofilm_reg_signaling"/>
</dbReference>
<reference evidence="5" key="1">
    <citation type="journal article" date="2019" name="Int. J. Syst. Evol. Microbiol.">
        <title>The Global Catalogue of Microorganisms (GCM) 10K type strain sequencing project: providing services to taxonomists for standard genome sequencing and annotation.</title>
        <authorList>
            <consortium name="The Broad Institute Genomics Platform"/>
            <consortium name="The Broad Institute Genome Sequencing Center for Infectious Disease"/>
            <person name="Wu L."/>
            <person name="Ma J."/>
        </authorList>
    </citation>
    <scope>NUCLEOTIDE SEQUENCE [LARGE SCALE GENOMIC DNA]</scope>
    <source>
        <strain evidence="5">NBRC 106396</strain>
    </source>
</reference>
<dbReference type="CDD" id="cd01948">
    <property type="entry name" value="EAL"/>
    <property type="match status" value="1"/>
</dbReference>
<dbReference type="Pfam" id="PF00990">
    <property type="entry name" value="GGDEF"/>
    <property type="match status" value="1"/>
</dbReference>
<dbReference type="PANTHER" id="PTHR44757">
    <property type="entry name" value="DIGUANYLATE CYCLASE DGCP"/>
    <property type="match status" value="1"/>
</dbReference>
<dbReference type="Gene3D" id="3.30.450.20">
    <property type="entry name" value="PAS domain"/>
    <property type="match status" value="1"/>
</dbReference>
<dbReference type="PROSITE" id="PS50883">
    <property type="entry name" value="EAL"/>
    <property type="match status" value="1"/>
</dbReference>
<organism evidence="4 5">
    <name type="scientific">Fictibacillus iocasae</name>
    <dbReference type="NCBI Taxonomy" id="2715437"/>
    <lineage>
        <taxon>Bacteria</taxon>
        <taxon>Bacillati</taxon>
        <taxon>Bacillota</taxon>
        <taxon>Bacilli</taxon>
        <taxon>Bacillales</taxon>
        <taxon>Fictibacillaceae</taxon>
        <taxon>Fictibacillus</taxon>
    </lineage>
</organism>
<comment type="caution">
    <text evidence="4">The sequence shown here is derived from an EMBL/GenBank/DDBJ whole genome shotgun (WGS) entry which is preliminary data.</text>
</comment>
<dbReference type="SMART" id="SM00267">
    <property type="entry name" value="GGDEF"/>
    <property type="match status" value="1"/>
</dbReference>
<dbReference type="InterPro" id="IPR035919">
    <property type="entry name" value="EAL_sf"/>
</dbReference>
<dbReference type="InterPro" id="IPR013767">
    <property type="entry name" value="PAS_fold"/>
</dbReference>
<dbReference type="InterPro" id="IPR029787">
    <property type="entry name" value="Nucleotide_cyclase"/>
</dbReference>
<dbReference type="SMART" id="SM00091">
    <property type="entry name" value="PAS"/>
    <property type="match status" value="1"/>
</dbReference>
<dbReference type="PROSITE" id="PS50112">
    <property type="entry name" value="PAS"/>
    <property type="match status" value="1"/>
</dbReference>
<gene>
    <name evidence="4" type="ORF">ACFQPF_08630</name>
</gene>
<keyword evidence="5" id="KW-1185">Reference proteome</keyword>
<evidence type="ECO:0000313" key="5">
    <source>
        <dbReference type="Proteomes" id="UP001596549"/>
    </source>
</evidence>
<dbReference type="Pfam" id="PF00563">
    <property type="entry name" value="EAL"/>
    <property type="match status" value="1"/>
</dbReference>
<accession>A0ABW2NM75</accession>
<dbReference type="NCBIfam" id="TIGR00229">
    <property type="entry name" value="sensory_box"/>
    <property type="match status" value="1"/>
</dbReference>
<dbReference type="PROSITE" id="PS50887">
    <property type="entry name" value="GGDEF"/>
    <property type="match status" value="1"/>
</dbReference>
<dbReference type="SUPFAM" id="SSF55785">
    <property type="entry name" value="PYP-like sensor domain (PAS domain)"/>
    <property type="match status" value="1"/>
</dbReference>
<dbReference type="SMART" id="SM00052">
    <property type="entry name" value="EAL"/>
    <property type="match status" value="1"/>
</dbReference>
<evidence type="ECO:0000259" key="3">
    <source>
        <dbReference type="PROSITE" id="PS50887"/>
    </source>
</evidence>
<proteinExistence type="predicted"/>
<evidence type="ECO:0000259" key="1">
    <source>
        <dbReference type="PROSITE" id="PS50112"/>
    </source>
</evidence>
<dbReference type="InterPro" id="IPR043128">
    <property type="entry name" value="Rev_trsase/Diguanyl_cyclase"/>
</dbReference>
<dbReference type="Pfam" id="PF00989">
    <property type="entry name" value="PAS"/>
    <property type="match status" value="1"/>
</dbReference>
<dbReference type="CDD" id="cd01949">
    <property type="entry name" value="GGDEF"/>
    <property type="match status" value="1"/>
</dbReference>
<dbReference type="SUPFAM" id="SSF55073">
    <property type="entry name" value="Nucleotide cyclase"/>
    <property type="match status" value="1"/>
</dbReference>
<evidence type="ECO:0000259" key="2">
    <source>
        <dbReference type="PROSITE" id="PS50883"/>
    </source>
</evidence>
<dbReference type="Proteomes" id="UP001596549">
    <property type="component" value="Unassembled WGS sequence"/>
</dbReference>
<dbReference type="RefSeq" id="WP_379748618.1">
    <property type="nucleotide sequence ID" value="NZ_JBHTCP010000014.1"/>
</dbReference>